<dbReference type="InterPro" id="IPR000048">
    <property type="entry name" value="IQ_motif_EF-hand-BS"/>
</dbReference>
<feature type="compositionally biased region" description="Basic residues" evidence="11">
    <location>
        <begin position="430"/>
        <end position="443"/>
    </location>
</feature>
<evidence type="ECO:0000256" key="3">
    <source>
        <dbReference type="ARBA" id="ARBA00013738"/>
    </source>
</evidence>
<dbReference type="SMART" id="SM00015">
    <property type="entry name" value="IQ"/>
    <property type="match status" value="1"/>
</dbReference>
<evidence type="ECO:0000313" key="12">
    <source>
        <dbReference type="EMBL" id="CAG5123934.1"/>
    </source>
</evidence>
<sequence length="443" mass="51214">MSLITTENELGTMSTGYDLNETSFYTEESLHSEQKPSSSLSSHSSSIFNQNLTTPGVGRLHPVHAINVAVVLEELSDRLAVLGKGLSAPMIDLRTASSMRFDQAHRPQVNFNMKGPPSILGDEWVLRQNYDTVLPRRIQQMNRSALYQRLPIDVAVKDSDILYRTDHGKMEISRAFAQDVVDRTLTELIQEFAFLTLIRAVRGVQRKQLQDSNQVKSYWKNKQHIKRLKVELKKIGVDNDAETKRFKMALWTLQDSLQEHNIRSEMENKYTVHLCQMRLSKSKKICTAKESVIQGLLMDMKKKYQFEYSVHAAMVHIINKLKSEAEAKLEYWLDKYEVDKENLTRSLDTLKAERAKCLERIAWIRDMTANYKPIVKDDQRVKKIEADRLARLELMSKKAVRIQAWWRGTMVRKGLGPYSRQNVKKDAKKNTKKKSGGKKKKKK</sequence>
<accession>A0A8S3Z3A6</accession>
<reference evidence="12" key="1">
    <citation type="submission" date="2021-04" db="EMBL/GenBank/DDBJ databases">
        <authorList>
            <consortium name="Molecular Ecology Group"/>
        </authorList>
    </citation>
    <scope>NUCLEOTIDE SEQUENCE</scope>
</reference>
<evidence type="ECO:0000256" key="7">
    <source>
        <dbReference type="ARBA" id="ARBA00023212"/>
    </source>
</evidence>
<evidence type="ECO:0000256" key="6">
    <source>
        <dbReference type="ARBA" id="ARBA00023069"/>
    </source>
</evidence>
<evidence type="ECO:0000256" key="2">
    <source>
        <dbReference type="ARBA" id="ARBA00008222"/>
    </source>
</evidence>
<dbReference type="Proteomes" id="UP000678393">
    <property type="component" value="Unassembled WGS sequence"/>
</dbReference>
<evidence type="ECO:0000256" key="1">
    <source>
        <dbReference type="ARBA" id="ARBA00004611"/>
    </source>
</evidence>
<evidence type="ECO:0000256" key="8">
    <source>
        <dbReference type="ARBA" id="ARBA00023273"/>
    </source>
</evidence>
<dbReference type="PANTHER" id="PTHR14871">
    <property type="entry name" value="DYNEIN REGULATORY COMPLEX PROTEIN 9"/>
    <property type="match status" value="1"/>
</dbReference>
<dbReference type="EMBL" id="CAJHNH020001657">
    <property type="protein sequence ID" value="CAG5123934.1"/>
    <property type="molecule type" value="Genomic_DNA"/>
</dbReference>
<dbReference type="PROSITE" id="PS50096">
    <property type="entry name" value="IQ"/>
    <property type="match status" value="1"/>
</dbReference>
<dbReference type="AlphaFoldDB" id="A0A8S3Z3A6"/>
<feature type="compositionally biased region" description="Low complexity" evidence="11">
    <location>
        <begin position="35"/>
        <end position="45"/>
    </location>
</feature>
<comment type="similarity">
    <text evidence="2">Belongs to the DRC9 family.</text>
</comment>
<dbReference type="GO" id="GO:0044782">
    <property type="term" value="P:cilium organization"/>
    <property type="evidence" value="ECO:0007669"/>
    <property type="project" value="TreeGrafter"/>
</dbReference>
<dbReference type="CDD" id="cd23766">
    <property type="entry name" value="IQCG"/>
    <property type="match status" value="1"/>
</dbReference>
<dbReference type="OrthoDB" id="6078623at2759"/>
<protein>
    <recommendedName>
        <fullName evidence="3">Dynein regulatory complex protein 9</fullName>
    </recommendedName>
    <alternativeName>
        <fullName evidence="9">IQ domain-containing protein G</fullName>
    </alternativeName>
</protein>
<feature type="region of interest" description="Disordered" evidence="11">
    <location>
        <begin position="26"/>
        <end position="45"/>
    </location>
</feature>
<feature type="region of interest" description="Disordered" evidence="11">
    <location>
        <begin position="416"/>
        <end position="443"/>
    </location>
</feature>
<dbReference type="InterPro" id="IPR042618">
    <property type="entry name" value="IQCG"/>
</dbReference>
<evidence type="ECO:0000256" key="4">
    <source>
        <dbReference type="ARBA" id="ARBA00022490"/>
    </source>
</evidence>
<comment type="subcellular location">
    <subcellularLocation>
        <location evidence="1">Cytoplasm</location>
        <location evidence="1">Cytoskeleton</location>
        <location evidence="1">Flagellum axoneme</location>
    </subcellularLocation>
</comment>
<keyword evidence="8" id="KW-0966">Cell projection</keyword>
<evidence type="ECO:0000256" key="9">
    <source>
        <dbReference type="ARBA" id="ARBA00032183"/>
    </source>
</evidence>
<name>A0A8S3Z3A6_9EUPU</name>
<evidence type="ECO:0000313" key="13">
    <source>
        <dbReference type="Proteomes" id="UP000678393"/>
    </source>
</evidence>
<keyword evidence="13" id="KW-1185">Reference proteome</keyword>
<evidence type="ECO:0000256" key="11">
    <source>
        <dbReference type="SAM" id="MobiDB-lite"/>
    </source>
</evidence>
<keyword evidence="10" id="KW-0175">Coiled coil</keyword>
<comment type="caution">
    <text evidence="12">The sequence shown here is derived from an EMBL/GenBank/DDBJ whole genome shotgun (WGS) entry which is preliminary data.</text>
</comment>
<proteinExistence type="inferred from homology"/>
<keyword evidence="6" id="KW-0969">Cilium</keyword>
<dbReference type="PANTHER" id="PTHR14871:SF1">
    <property type="entry name" value="DYNEIN REGULATORY COMPLEX PROTEIN 9"/>
    <property type="match status" value="1"/>
</dbReference>
<feature type="coiled-coil region" evidence="10">
    <location>
        <begin position="333"/>
        <end position="360"/>
    </location>
</feature>
<dbReference type="GO" id="GO:0031514">
    <property type="term" value="C:motile cilium"/>
    <property type="evidence" value="ECO:0007669"/>
    <property type="project" value="TreeGrafter"/>
</dbReference>
<keyword evidence="7" id="KW-0206">Cytoskeleton</keyword>
<dbReference type="GO" id="GO:0005737">
    <property type="term" value="C:cytoplasm"/>
    <property type="evidence" value="ECO:0007669"/>
    <property type="project" value="TreeGrafter"/>
</dbReference>
<organism evidence="12 13">
    <name type="scientific">Candidula unifasciata</name>
    <dbReference type="NCBI Taxonomy" id="100452"/>
    <lineage>
        <taxon>Eukaryota</taxon>
        <taxon>Metazoa</taxon>
        <taxon>Spiralia</taxon>
        <taxon>Lophotrochozoa</taxon>
        <taxon>Mollusca</taxon>
        <taxon>Gastropoda</taxon>
        <taxon>Heterobranchia</taxon>
        <taxon>Euthyneura</taxon>
        <taxon>Panpulmonata</taxon>
        <taxon>Eupulmonata</taxon>
        <taxon>Stylommatophora</taxon>
        <taxon>Helicina</taxon>
        <taxon>Helicoidea</taxon>
        <taxon>Geomitridae</taxon>
        <taxon>Candidula</taxon>
    </lineage>
</organism>
<evidence type="ECO:0000256" key="10">
    <source>
        <dbReference type="SAM" id="Coils"/>
    </source>
</evidence>
<keyword evidence="4" id="KW-0963">Cytoplasm</keyword>
<gene>
    <name evidence="12" type="ORF">CUNI_LOCUS9492</name>
</gene>
<keyword evidence="5" id="KW-0282">Flagellum</keyword>
<evidence type="ECO:0000256" key="5">
    <source>
        <dbReference type="ARBA" id="ARBA00022846"/>
    </source>
</evidence>